<dbReference type="EMBL" id="CP000554">
    <property type="protein sequence ID" value="ABM77840.1"/>
    <property type="molecule type" value="Genomic_DNA"/>
</dbReference>
<sequence length="105" mass="11977">MLAHVADKTTMAASTPIPNNPTTGKAWTRNELLTELEVERKRNSERTSGIVSWSEQVSNVQARWHIHLKEWTILTHQVYELGRECRVFAETRLLASTSTSLTRSN</sequence>
<protein>
    <submittedName>
        <fullName evidence="2">Uncharacterized protein</fullName>
    </submittedName>
</protein>
<feature type="compositionally biased region" description="Polar residues" evidence="1">
    <location>
        <begin position="11"/>
        <end position="25"/>
    </location>
</feature>
<dbReference type="KEGG" id="pmf:P9303_10911"/>
<dbReference type="BioCyc" id="PMAR59922:G1G80-967-MONOMER"/>
<feature type="region of interest" description="Disordered" evidence="1">
    <location>
        <begin position="1"/>
        <end position="25"/>
    </location>
</feature>
<dbReference type="STRING" id="59922.P9303_10911"/>
<evidence type="ECO:0000313" key="2">
    <source>
        <dbReference type="EMBL" id="ABM77840.1"/>
    </source>
</evidence>
<accession>A2C8N0</accession>
<dbReference type="Proteomes" id="UP000002274">
    <property type="component" value="Chromosome"/>
</dbReference>
<proteinExistence type="predicted"/>
<organism evidence="2 3">
    <name type="scientific">Prochlorococcus marinus (strain MIT 9303)</name>
    <dbReference type="NCBI Taxonomy" id="59922"/>
    <lineage>
        <taxon>Bacteria</taxon>
        <taxon>Bacillati</taxon>
        <taxon>Cyanobacteriota</taxon>
        <taxon>Cyanophyceae</taxon>
        <taxon>Synechococcales</taxon>
        <taxon>Prochlorococcaceae</taxon>
        <taxon>Prochlorococcus</taxon>
    </lineage>
</organism>
<reference evidence="2 3" key="1">
    <citation type="journal article" date="2007" name="PLoS Genet.">
        <title>Patterns and implications of gene gain and loss in the evolution of Prochlorococcus.</title>
        <authorList>
            <person name="Kettler G.C."/>
            <person name="Martiny A.C."/>
            <person name="Huang K."/>
            <person name="Zucker J."/>
            <person name="Coleman M.L."/>
            <person name="Rodrigue S."/>
            <person name="Chen F."/>
            <person name="Lapidus A."/>
            <person name="Ferriera S."/>
            <person name="Johnson J."/>
            <person name="Steglich C."/>
            <person name="Church G.M."/>
            <person name="Richardson P."/>
            <person name="Chisholm S.W."/>
        </authorList>
    </citation>
    <scope>NUCLEOTIDE SEQUENCE [LARGE SCALE GENOMIC DNA]</scope>
    <source>
        <strain evidence="2 3">MIT 9303</strain>
    </source>
</reference>
<dbReference type="HOGENOM" id="CLU_2234125_0_0_3"/>
<gene>
    <name evidence="2" type="ordered locus">P9303_10911</name>
</gene>
<dbReference type="RefSeq" id="WP_011825743.1">
    <property type="nucleotide sequence ID" value="NC_008820.1"/>
</dbReference>
<evidence type="ECO:0000256" key="1">
    <source>
        <dbReference type="SAM" id="MobiDB-lite"/>
    </source>
</evidence>
<dbReference type="AlphaFoldDB" id="A2C8N0"/>
<name>A2C8N0_PROM3</name>
<evidence type="ECO:0000313" key="3">
    <source>
        <dbReference type="Proteomes" id="UP000002274"/>
    </source>
</evidence>